<dbReference type="InterPro" id="IPR002252">
    <property type="entry name" value="Glyco_hydro_36"/>
</dbReference>
<gene>
    <name evidence="3" type="ORF">SBRY_130094</name>
</gene>
<dbReference type="InterPro" id="IPR017853">
    <property type="entry name" value="GH"/>
</dbReference>
<protein>
    <submittedName>
        <fullName evidence="3">Alpha-galactosidase</fullName>
    </submittedName>
</protein>
<sequence length="441" mass="47604">MRFDEVGEISCDPRHARVFEQGWQSWTPTGTYRVGAPAPRPATALNRILCYRPDTPVPEGTYQGEGMLAVDPGDGGPVQLWSGTGPGGTPSVRVRAEGRRLVVTANGPVTAATCEGGIPAAVTGWADAVAAERAPRPIRAAPPLWCSWYGYWDKVTEADIAREIGLIERYALDVGTILLDDGYEAGIGDWLADRPGYGSTAATADRITAAGKRAGIWVAPFLVGTASTLHREHPDWLVGGADAGRMWNQDLRVLDVTHPAAAEHLAHVFRELRRQGFTHFKLDYSYAGALAGRRHADIHPEDAYRLGLRIIREAVGEDAVLHGCGAPLIPSIGHVDIMRVGPDVAPYVQPKSGDISQPGQLSARLASQVREFLHARWWVNDPDCIIVRPGVEEREHWAAFVATTGGLRGASDPLDSLDDWGMAATRELLQPAGTVPAEPVR</sequence>
<dbReference type="Pfam" id="PF02065">
    <property type="entry name" value="Melibiase"/>
    <property type="match status" value="1"/>
</dbReference>
<name>A0A9W4E2D8_9ACTN</name>
<evidence type="ECO:0000256" key="1">
    <source>
        <dbReference type="ARBA" id="ARBA00022801"/>
    </source>
</evidence>
<dbReference type="SUPFAM" id="SSF51445">
    <property type="entry name" value="(Trans)glycosidases"/>
    <property type="match status" value="1"/>
</dbReference>
<keyword evidence="4" id="KW-1185">Reference proteome</keyword>
<dbReference type="PANTHER" id="PTHR43053">
    <property type="entry name" value="GLYCOSIDASE FAMILY 31"/>
    <property type="match status" value="1"/>
</dbReference>
<dbReference type="CDD" id="cd14791">
    <property type="entry name" value="GH36"/>
    <property type="match status" value="1"/>
</dbReference>
<reference evidence="3" key="1">
    <citation type="submission" date="2021-06" db="EMBL/GenBank/DDBJ databases">
        <authorList>
            <person name="Arsene-Ploetze F."/>
        </authorList>
    </citation>
    <scope>NUCLEOTIDE SEQUENCE</scope>
    <source>
        <strain evidence="3">SBRY1</strain>
    </source>
</reference>
<dbReference type="InterPro" id="IPR013785">
    <property type="entry name" value="Aldolase_TIM"/>
</dbReference>
<dbReference type="AlphaFoldDB" id="A0A9W4E2D8"/>
<dbReference type="Proteomes" id="UP001153328">
    <property type="component" value="Unassembled WGS sequence"/>
</dbReference>
<dbReference type="InterPro" id="IPR050985">
    <property type="entry name" value="Alpha-glycosidase_related"/>
</dbReference>
<dbReference type="GO" id="GO:0016052">
    <property type="term" value="P:carbohydrate catabolic process"/>
    <property type="evidence" value="ECO:0007669"/>
    <property type="project" value="InterPro"/>
</dbReference>
<dbReference type="RefSeq" id="WP_205047203.1">
    <property type="nucleotide sequence ID" value="NZ_CAJVAX010000005.1"/>
</dbReference>
<dbReference type="Gene3D" id="3.20.20.70">
    <property type="entry name" value="Aldolase class I"/>
    <property type="match status" value="1"/>
</dbReference>
<proteinExistence type="predicted"/>
<dbReference type="EMBL" id="CAJVAX010000005">
    <property type="protein sequence ID" value="CAG7619623.1"/>
    <property type="molecule type" value="Genomic_DNA"/>
</dbReference>
<evidence type="ECO:0000256" key="2">
    <source>
        <dbReference type="ARBA" id="ARBA00023295"/>
    </source>
</evidence>
<dbReference type="GO" id="GO:0004557">
    <property type="term" value="F:alpha-galactosidase activity"/>
    <property type="evidence" value="ECO:0007669"/>
    <property type="project" value="InterPro"/>
</dbReference>
<keyword evidence="1" id="KW-0378">Hydrolase</keyword>
<evidence type="ECO:0000313" key="3">
    <source>
        <dbReference type="EMBL" id="CAG7619623.1"/>
    </source>
</evidence>
<keyword evidence="2" id="KW-0326">Glycosidase</keyword>
<accession>A0A9W4E2D8</accession>
<evidence type="ECO:0000313" key="4">
    <source>
        <dbReference type="Proteomes" id="UP001153328"/>
    </source>
</evidence>
<dbReference type="PANTHER" id="PTHR43053:SF3">
    <property type="entry name" value="ALPHA-GALACTOSIDASE C-RELATED"/>
    <property type="match status" value="1"/>
</dbReference>
<comment type="caution">
    <text evidence="3">The sequence shown here is derived from an EMBL/GenBank/DDBJ whole genome shotgun (WGS) entry which is preliminary data.</text>
</comment>
<organism evidence="3 4">
    <name type="scientific">Actinacidiphila bryophytorum</name>
    <dbReference type="NCBI Taxonomy" id="1436133"/>
    <lineage>
        <taxon>Bacteria</taxon>
        <taxon>Bacillati</taxon>
        <taxon>Actinomycetota</taxon>
        <taxon>Actinomycetes</taxon>
        <taxon>Kitasatosporales</taxon>
        <taxon>Streptomycetaceae</taxon>
        <taxon>Actinacidiphila</taxon>
    </lineage>
</organism>